<sequence length="423" mass="48236">MQPDDDDEVRCGFTSRWKTEKCPSCRNVADWTVVCLFCALTKRHLRRIMDSSVTLGRLELGRAAVNPGALLNGPGARERSAQQQHTGTRSGPLGCVPLSHQVAGHKYGVDKVGILQHPDGTVLKQLQPPPRGPRELQFYSMVYAKDCCDPCLLELQQHLPKYYSTWSSPDSPTELYLKLEDVTRHFQKPCIMDVKIGQRSYDPFASQEKREQQIRKYPLMEEIGFLLLGMRVYNVGLDSFDTYDQHYGRGLTQDTVKDGLCKFFYNGDRLRRDVVTAGITKVQSILRWFEKQRQLNFYASSLLFVYEGLPSAQEDKSGTRSLQKNDGVLEYNNNIEQSLSTMYSLHKKACMQSHHSSQQDNSAWHGLLTQTDAHEQDTGGQELPEVEVRMIDFAHVFPSEVHDHGYIYGLKNLLKVLQQILDD</sequence>
<protein>
    <recommendedName>
        <fullName evidence="8">Kinase</fullName>
        <ecNumber evidence="8">2.7.-.-</ecNumber>
    </recommendedName>
</protein>
<accession>A0A9D3NRA4</accession>
<evidence type="ECO:0000313" key="10">
    <source>
        <dbReference type="EMBL" id="KAG7325547.1"/>
    </source>
</evidence>
<evidence type="ECO:0000256" key="8">
    <source>
        <dbReference type="RuleBase" id="RU363090"/>
    </source>
</evidence>
<proteinExistence type="inferred from homology"/>
<evidence type="ECO:0000256" key="9">
    <source>
        <dbReference type="SAM" id="MobiDB-lite"/>
    </source>
</evidence>
<dbReference type="GO" id="GO:0005737">
    <property type="term" value="C:cytoplasm"/>
    <property type="evidence" value="ECO:0007669"/>
    <property type="project" value="TreeGrafter"/>
</dbReference>
<keyword evidence="5" id="KW-0067">ATP-binding</keyword>
<evidence type="ECO:0000256" key="1">
    <source>
        <dbReference type="ARBA" id="ARBA00007374"/>
    </source>
</evidence>
<dbReference type="Pfam" id="PF03770">
    <property type="entry name" value="IPK"/>
    <property type="match status" value="1"/>
</dbReference>
<dbReference type="GO" id="GO:0008440">
    <property type="term" value="F:inositol-1,4,5-trisphosphate 3-kinase activity"/>
    <property type="evidence" value="ECO:0007669"/>
    <property type="project" value="TreeGrafter"/>
</dbReference>
<dbReference type="SUPFAM" id="SSF56104">
    <property type="entry name" value="SAICAR synthase-like"/>
    <property type="match status" value="1"/>
</dbReference>
<keyword evidence="4 8" id="KW-0418">Kinase</keyword>
<evidence type="ECO:0000256" key="5">
    <source>
        <dbReference type="ARBA" id="ARBA00022840"/>
    </source>
</evidence>
<dbReference type="Proteomes" id="UP000824219">
    <property type="component" value="Linkage Group LG13"/>
</dbReference>
<comment type="similarity">
    <text evidence="1 8">Belongs to the inositol phosphokinase (IPK) family.</text>
</comment>
<keyword evidence="11" id="KW-1185">Reference proteome</keyword>
<dbReference type="AlphaFoldDB" id="A0A9D3NRA4"/>
<dbReference type="Gene3D" id="3.30.470.160">
    <property type="entry name" value="Inositol polyphosphate kinase"/>
    <property type="match status" value="1"/>
</dbReference>
<dbReference type="GO" id="GO:0005634">
    <property type="term" value="C:nucleus"/>
    <property type="evidence" value="ECO:0007669"/>
    <property type="project" value="TreeGrafter"/>
</dbReference>
<name>A0A9D3NRA4_9TELE</name>
<evidence type="ECO:0000256" key="4">
    <source>
        <dbReference type="ARBA" id="ARBA00022777"/>
    </source>
</evidence>
<dbReference type="InterPro" id="IPR038286">
    <property type="entry name" value="IPK_sf"/>
</dbReference>
<feature type="region of interest" description="Disordered" evidence="9">
    <location>
        <begin position="69"/>
        <end position="91"/>
    </location>
</feature>
<evidence type="ECO:0000313" key="11">
    <source>
        <dbReference type="Proteomes" id="UP000824219"/>
    </source>
</evidence>
<dbReference type="EC" id="2.7.-.-" evidence="8"/>
<evidence type="ECO:0000256" key="3">
    <source>
        <dbReference type="ARBA" id="ARBA00022741"/>
    </source>
</evidence>
<evidence type="ECO:0000256" key="7">
    <source>
        <dbReference type="ARBA" id="ARBA00036525"/>
    </source>
</evidence>
<dbReference type="InterPro" id="IPR005522">
    <property type="entry name" value="IPK"/>
</dbReference>
<keyword evidence="2 8" id="KW-0808">Transferase</keyword>
<keyword evidence="3" id="KW-0547">Nucleotide-binding</keyword>
<dbReference type="PANTHER" id="PTHR12400:SF51">
    <property type="entry name" value="INOSITOL POLYPHOSPHATE MULTIKINASE"/>
    <property type="match status" value="1"/>
</dbReference>
<dbReference type="EMBL" id="JAHKSW010000013">
    <property type="protein sequence ID" value="KAG7325547.1"/>
    <property type="molecule type" value="Genomic_DNA"/>
</dbReference>
<dbReference type="PANTHER" id="PTHR12400">
    <property type="entry name" value="INOSITOL POLYPHOSPHATE KINASE"/>
    <property type="match status" value="1"/>
</dbReference>
<organism evidence="10 11">
    <name type="scientific">Hemibagrus wyckioides</name>
    <dbReference type="NCBI Taxonomy" id="337641"/>
    <lineage>
        <taxon>Eukaryota</taxon>
        <taxon>Metazoa</taxon>
        <taxon>Chordata</taxon>
        <taxon>Craniata</taxon>
        <taxon>Vertebrata</taxon>
        <taxon>Euteleostomi</taxon>
        <taxon>Actinopterygii</taxon>
        <taxon>Neopterygii</taxon>
        <taxon>Teleostei</taxon>
        <taxon>Ostariophysi</taxon>
        <taxon>Siluriformes</taxon>
        <taxon>Bagridae</taxon>
        <taxon>Hemibagrus</taxon>
    </lineage>
</organism>
<dbReference type="GO" id="GO:0032958">
    <property type="term" value="P:inositol phosphate biosynthetic process"/>
    <property type="evidence" value="ECO:0007669"/>
    <property type="project" value="InterPro"/>
</dbReference>
<dbReference type="OrthoDB" id="338650at2759"/>
<comment type="catalytic activity">
    <reaction evidence="7">
        <text>1D-myo-inositol 1,3,4,6-tetrakisphosphate + ATP = 1D-myo-inositol 1,3,4,5,6-pentakisphosphate + ADP + H(+)</text>
        <dbReference type="Rhea" id="RHEA:12717"/>
        <dbReference type="ChEBI" id="CHEBI:15378"/>
        <dbReference type="ChEBI" id="CHEBI:30616"/>
        <dbReference type="ChEBI" id="CHEBI:57660"/>
        <dbReference type="ChEBI" id="CHEBI:57733"/>
        <dbReference type="ChEBI" id="CHEBI:456216"/>
        <dbReference type="EC" id="2.7.1.140"/>
    </reaction>
</comment>
<reference evidence="10 11" key="1">
    <citation type="submission" date="2021-06" db="EMBL/GenBank/DDBJ databases">
        <title>Chromosome-level genome assembly of the red-tail catfish (Hemibagrus wyckioides).</title>
        <authorList>
            <person name="Shao F."/>
        </authorList>
    </citation>
    <scope>NUCLEOTIDE SEQUENCE [LARGE SCALE GENOMIC DNA]</scope>
    <source>
        <strain evidence="10">EC202008001</strain>
        <tissue evidence="10">Blood</tissue>
    </source>
</reference>
<dbReference type="GO" id="GO:0051765">
    <property type="term" value="F:inositol tetrakisphosphate kinase activity"/>
    <property type="evidence" value="ECO:0007669"/>
    <property type="project" value="TreeGrafter"/>
</dbReference>
<evidence type="ECO:0000256" key="6">
    <source>
        <dbReference type="ARBA" id="ARBA00036164"/>
    </source>
</evidence>
<comment type="catalytic activity">
    <reaction evidence="6">
        <text>1D-myo-inositol 1,4,5-trisphosphate + 2 ATP = 1D-myo-inositol 1,3,4,5,6-pentakisphosphate + 2 ADP + 2 H(+)</text>
        <dbReference type="Rhea" id="RHEA:32359"/>
        <dbReference type="ChEBI" id="CHEBI:15378"/>
        <dbReference type="ChEBI" id="CHEBI:30616"/>
        <dbReference type="ChEBI" id="CHEBI:57733"/>
        <dbReference type="ChEBI" id="CHEBI:203600"/>
        <dbReference type="ChEBI" id="CHEBI:456216"/>
        <dbReference type="EC" id="2.7.1.151"/>
    </reaction>
</comment>
<evidence type="ECO:0000256" key="2">
    <source>
        <dbReference type="ARBA" id="ARBA00022679"/>
    </source>
</evidence>
<dbReference type="GO" id="GO:0005524">
    <property type="term" value="F:ATP binding"/>
    <property type="evidence" value="ECO:0007669"/>
    <property type="project" value="UniProtKB-KW"/>
</dbReference>
<gene>
    <name evidence="10" type="ORF">KOW79_011863</name>
</gene>
<comment type="caution">
    <text evidence="10">The sequence shown here is derived from an EMBL/GenBank/DDBJ whole genome shotgun (WGS) entry which is preliminary data.</text>
</comment>